<dbReference type="Proteomes" id="UP000019116">
    <property type="component" value="Chromosome 3B"/>
</dbReference>
<keyword evidence="3" id="KW-0012">Acyltransferase</keyword>
<organism evidence="5">
    <name type="scientific">Triticum aestivum</name>
    <name type="common">Wheat</name>
    <dbReference type="NCBI Taxonomy" id="4565"/>
    <lineage>
        <taxon>Eukaryota</taxon>
        <taxon>Viridiplantae</taxon>
        <taxon>Streptophyta</taxon>
        <taxon>Embryophyta</taxon>
        <taxon>Tracheophyta</taxon>
        <taxon>Spermatophyta</taxon>
        <taxon>Magnoliopsida</taxon>
        <taxon>Liliopsida</taxon>
        <taxon>Poales</taxon>
        <taxon>Poaceae</taxon>
        <taxon>BOP clade</taxon>
        <taxon>Pooideae</taxon>
        <taxon>Triticodae</taxon>
        <taxon>Triticeae</taxon>
        <taxon>Triticinae</taxon>
        <taxon>Triticum</taxon>
    </lineage>
</organism>
<proteinExistence type="inferred from homology"/>
<evidence type="ECO:0000256" key="1">
    <source>
        <dbReference type="ARBA" id="ARBA00009861"/>
    </source>
</evidence>
<name>A0A3B6FVA9_WHEAT</name>
<dbReference type="Pfam" id="PF02458">
    <property type="entry name" value="Transferase"/>
    <property type="match status" value="1"/>
</dbReference>
<dbReference type="AlphaFoldDB" id="A0A3B6FVA9"/>
<keyword evidence="4" id="KW-1133">Transmembrane helix</keyword>
<dbReference type="PANTHER" id="PTHR31642">
    <property type="entry name" value="TRICHOTHECENE 3-O-ACETYLTRANSFERASE"/>
    <property type="match status" value="1"/>
</dbReference>
<reference evidence="5" key="1">
    <citation type="submission" date="2018-08" db="EMBL/GenBank/DDBJ databases">
        <authorList>
            <person name="Rossello M."/>
        </authorList>
    </citation>
    <scope>NUCLEOTIDE SEQUENCE [LARGE SCALE GENOMIC DNA]</scope>
    <source>
        <strain evidence="5">cv. Chinese Spring</strain>
    </source>
</reference>
<keyword evidence="4" id="KW-0812">Transmembrane</keyword>
<dbReference type="GO" id="GO:0016747">
    <property type="term" value="F:acyltransferase activity, transferring groups other than amino-acyl groups"/>
    <property type="evidence" value="ECO:0000318"/>
    <property type="project" value="GO_Central"/>
</dbReference>
<evidence type="ECO:0000256" key="4">
    <source>
        <dbReference type="SAM" id="Phobius"/>
    </source>
</evidence>
<dbReference type="OMA" id="MISAYLW"/>
<keyword evidence="6" id="KW-1185">Reference proteome</keyword>
<keyword evidence="2" id="KW-0808">Transferase</keyword>
<evidence type="ECO:0000313" key="6">
    <source>
        <dbReference type="Proteomes" id="UP000019116"/>
    </source>
</evidence>
<accession>A0A3B6FVA9</accession>
<comment type="similarity">
    <text evidence="1">Belongs to the plant acyltransferase family.</text>
</comment>
<dbReference type="EnsemblPlants" id="TraesCS3B02G485400.1">
    <property type="protein sequence ID" value="TraesCS3B02G485400.1"/>
    <property type="gene ID" value="TraesCS3B02G485400"/>
</dbReference>
<protein>
    <submittedName>
        <fullName evidence="5">Uncharacterized protein</fullName>
    </submittedName>
</protein>
<evidence type="ECO:0000256" key="2">
    <source>
        <dbReference type="ARBA" id="ARBA00022679"/>
    </source>
</evidence>
<feature type="transmembrane region" description="Helical" evidence="4">
    <location>
        <begin position="412"/>
        <end position="437"/>
    </location>
</feature>
<evidence type="ECO:0000313" key="5">
    <source>
        <dbReference type="EnsemblPlants" id="TraesCS3B02G485400.1"/>
    </source>
</evidence>
<dbReference type="Gramene" id="TraesCS3B02G485400.1">
    <property type="protein sequence ID" value="TraesCS3B02G485400.1"/>
    <property type="gene ID" value="TraesCS3B02G485400"/>
</dbReference>
<dbReference type="STRING" id="4565.A0A3B6FVA9"/>
<dbReference type="SMR" id="A0A3B6FVA9"/>
<evidence type="ECO:0000256" key="3">
    <source>
        <dbReference type="ARBA" id="ARBA00023315"/>
    </source>
</evidence>
<dbReference type="Gene3D" id="3.30.559.10">
    <property type="entry name" value="Chloramphenicol acetyltransferase-like domain"/>
    <property type="match status" value="2"/>
</dbReference>
<dbReference type="InterPro" id="IPR023213">
    <property type="entry name" value="CAT-like_dom_sf"/>
</dbReference>
<dbReference type="InterPro" id="IPR050317">
    <property type="entry name" value="Plant_Fungal_Acyltransferase"/>
</dbReference>
<dbReference type="PANTHER" id="PTHR31642:SF192">
    <property type="match status" value="1"/>
</dbReference>
<keyword evidence="4" id="KW-0472">Membrane</keyword>
<feature type="transmembrane region" description="Helical" evidence="4">
    <location>
        <begin position="449"/>
        <end position="466"/>
    </location>
</feature>
<dbReference type="Gramene" id="TraesCS3B03G1201500.1">
    <property type="protein sequence ID" value="TraesCS3B03G1201500.1.CDS"/>
    <property type="gene ID" value="TraesCS3B03G1201500"/>
</dbReference>
<sequence length="467" mass="51273">MGVRREVEVVESCMVPPMEQTPSQGLWLSPLDLAIVNRGLIPTVYFYSSSSGVDDDFFDVARLKVVLAKALVPFYPLAGRIGVDGGGRAEVHCAGQGALFVVARSDLTVDGLVDCQPSPELRRLFVPRFDDSPSIMCAIQVTFMGCGGVILGTALHHAAVDAASVFHFFKTWSTFSRDRDGPGSAALDLPCHDRTLLRARTPPMVHPDAFTVFCPKLSLSETSGIGPVVSEIFAVSKDQVAALKRACTSMSTFVAVSAHVWRSMCAARRLPPDATTRLTFPANVRRVLRPPLPARYFGNAVITLGTAGKVRDIGSEELASVAGRINGAVRRMDDELVRSAIDYLEMNGGKQPVGTLPETELRVFSWLGMPMYDADFGWGKPLAMHRALEERGGIVWTASAAACAYQLIGFRYVPLSIFFSFFFLLGNIIHLLYSGMYHYISIISPRKKYIYINYIIIVTVKIYVRIF</sequence>
<dbReference type="OrthoDB" id="610638at2759"/>
<reference evidence="5" key="2">
    <citation type="submission" date="2018-10" db="UniProtKB">
        <authorList>
            <consortium name="EnsemblPlants"/>
        </authorList>
    </citation>
    <scope>IDENTIFICATION</scope>
</reference>
<dbReference type="SUPFAM" id="SSF52777">
    <property type="entry name" value="CoA-dependent acyltransferases"/>
    <property type="match status" value="1"/>
</dbReference>